<reference evidence="3 4" key="1">
    <citation type="submission" date="2014-04" db="EMBL/GenBank/DDBJ databases">
        <title>Draft genome sequence of Pantoea beijingensis strain LMG 27579, an emerging pathogen to Pleurotus eryngii with potential industrial application.</title>
        <authorList>
            <person name="Xu F."/>
            <person name="Liu Y."/>
            <person name="Wang S."/>
            <person name="Yin Y."/>
            <person name="Ma Y."/>
            <person name="Zhao S."/>
            <person name="Rong C."/>
        </authorList>
    </citation>
    <scope>NUCLEOTIDE SEQUENCE [LARGE SCALE GENOMIC DNA]</scope>
    <source>
        <strain evidence="3 4">LMG 27579</strain>
    </source>
</reference>
<evidence type="ECO:0000313" key="4">
    <source>
        <dbReference type="Proteomes" id="UP000288794"/>
    </source>
</evidence>
<dbReference type="GO" id="GO:0010468">
    <property type="term" value="P:regulation of gene expression"/>
    <property type="evidence" value="ECO:0007669"/>
    <property type="project" value="InterPro"/>
</dbReference>
<protein>
    <submittedName>
        <fullName evidence="3">Flagella biosynthesis regulator</fullName>
    </submittedName>
</protein>
<keyword evidence="2" id="KW-0812">Transmembrane</keyword>
<gene>
    <name evidence="3" type="ORF">ED28_18035</name>
</gene>
<keyword evidence="3" id="KW-0282">Flagellum</keyword>
<keyword evidence="3" id="KW-0969">Cilium</keyword>
<evidence type="ECO:0000313" key="3">
    <source>
        <dbReference type="EMBL" id="RWR00757.1"/>
    </source>
</evidence>
<feature type="transmembrane region" description="Helical" evidence="2">
    <location>
        <begin position="329"/>
        <end position="346"/>
    </location>
</feature>
<sequence>MQPLSGPGAPLSGDRATVSSLPGQKRPVNVDDRPLTPAQRTTLERLIVRIMSLSSLKSVELWAGLRHEVGVKSDGGLLSRHFPAAEHFLNTRLAQVQNSHATRQLFQQLTDLLPLGNNRQAVSDFIRQQFGHTVLSSLSQDQLHQVLTMLQNGQLTIPQPQQTRVTDRTLLPAEHHTLNQQIAKLAAATDEQPANLWASLLKLVSLKSGDPIPLRHFPLLTQYLQARQTLSQQSAPTLRTLEASLKQPLDRTEQLMLEEYSQQRFQATPQTFLTAAQSQDLLNLLFTRRAEEKQPEQPLPASEIKPQPIVHPLVGSLPSVLQPFANRPAFTAFAVLVVTGLLAWWLSL</sequence>
<dbReference type="AlphaFoldDB" id="A0A443IA33"/>
<comment type="caution">
    <text evidence="3">The sequence shown here is derived from an EMBL/GenBank/DDBJ whole genome shotgun (WGS) entry which is preliminary data.</text>
</comment>
<evidence type="ECO:0000256" key="1">
    <source>
        <dbReference type="SAM" id="MobiDB-lite"/>
    </source>
</evidence>
<dbReference type="GO" id="GO:0016020">
    <property type="term" value="C:membrane"/>
    <property type="evidence" value="ECO:0007669"/>
    <property type="project" value="InterPro"/>
</dbReference>
<feature type="region of interest" description="Disordered" evidence="1">
    <location>
        <begin position="1"/>
        <end position="36"/>
    </location>
</feature>
<dbReference type="NCBIfam" id="NF007987">
    <property type="entry name" value="PRK10715.1"/>
    <property type="match status" value="1"/>
</dbReference>
<evidence type="ECO:0000256" key="2">
    <source>
        <dbReference type="SAM" id="Phobius"/>
    </source>
</evidence>
<dbReference type="Proteomes" id="UP000288794">
    <property type="component" value="Unassembled WGS sequence"/>
</dbReference>
<proteinExistence type="predicted"/>
<keyword evidence="4" id="KW-1185">Reference proteome</keyword>
<organism evidence="3 4">
    <name type="scientific">[Pantoea] beijingensis</name>
    <dbReference type="NCBI Taxonomy" id="1324864"/>
    <lineage>
        <taxon>Bacteria</taxon>
        <taxon>Pseudomonadati</taxon>
        <taxon>Pseudomonadota</taxon>
        <taxon>Gammaproteobacteria</taxon>
        <taxon>Enterobacterales</taxon>
        <taxon>Erwiniaceae</taxon>
        <taxon>Erwinia</taxon>
    </lineage>
</organism>
<dbReference type="EMBL" id="JMEE01000046">
    <property type="protein sequence ID" value="RWR00757.1"/>
    <property type="molecule type" value="Genomic_DNA"/>
</dbReference>
<accession>A0A443IA33</accession>
<dbReference type="RefSeq" id="WP_128179398.1">
    <property type="nucleotide sequence ID" value="NZ_CP071409.1"/>
</dbReference>
<keyword evidence="2" id="KW-0472">Membrane</keyword>
<keyword evidence="3" id="KW-0966">Cell projection</keyword>
<dbReference type="InterPro" id="IPR023597">
    <property type="entry name" value="Flagellar_regulator_Flk"/>
</dbReference>
<name>A0A443IA33_9GAMM</name>
<keyword evidence="2" id="KW-1133">Transmembrane helix</keyword>